<gene>
    <name evidence="6" type="ORF">GCM10011374_31120</name>
</gene>
<evidence type="ECO:0000259" key="5">
    <source>
        <dbReference type="SMART" id="SM00822"/>
    </source>
</evidence>
<feature type="compositionally biased region" description="Basic residues" evidence="4">
    <location>
        <begin position="227"/>
        <end position="236"/>
    </location>
</feature>
<name>A0A917H2G4_9MICC</name>
<evidence type="ECO:0000313" key="7">
    <source>
        <dbReference type="Proteomes" id="UP000638848"/>
    </source>
</evidence>
<dbReference type="SMART" id="SM00822">
    <property type="entry name" value="PKS_KR"/>
    <property type="match status" value="1"/>
</dbReference>
<dbReference type="Proteomes" id="UP000638848">
    <property type="component" value="Unassembled WGS sequence"/>
</dbReference>
<organism evidence="6 7">
    <name type="scientific">Kocuria dechangensis</name>
    <dbReference type="NCBI Taxonomy" id="1176249"/>
    <lineage>
        <taxon>Bacteria</taxon>
        <taxon>Bacillati</taxon>
        <taxon>Actinomycetota</taxon>
        <taxon>Actinomycetes</taxon>
        <taxon>Micrococcales</taxon>
        <taxon>Micrococcaceae</taxon>
        <taxon>Kocuria</taxon>
    </lineage>
</organism>
<dbReference type="PANTHER" id="PTHR42760:SF133">
    <property type="entry name" value="3-OXOACYL-[ACYL-CARRIER-PROTEIN] REDUCTASE"/>
    <property type="match status" value="1"/>
</dbReference>
<dbReference type="Gene3D" id="3.40.50.720">
    <property type="entry name" value="NAD(P)-binding Rossmann-like Domain"/>
    <property type="match status" value="1"/>
</dbReference>
<feature type="domain" description="Ketoreductase" evidence="5">
    <location>
        <begin position="7"/>
        <end position="172"/>
    </location>
</feature>
<reference evidence="6" key="1">
    <citation type="journal article" date="2014" name="Int. J. Syst. Evol. Microbiol.">
        <title>Complete genome sequence of Corynebacterium casei LMG S-19264T (=DSM 44701T), isolated from a smear-ripened cheese.</title>
        <authorList>
            <consortium name="US DOE Joint Genome Institute (JGI-PGF)"/>
            <person name="Walter F."/>
            <person name="Albersmeier A."/>
            <person name="Kalinowski J."/>
            <person name="Ruckert C."/>
        </authorList>
    </citation>
    <scope>NUCLEOTIDE SEQUENCE</scope>
    <source>
        <strain evidence="6">CGMCC 1.12187</strain>
    </source>
</reference>
<evidence type="ECO:0000256" key="2">
    <source>
        <dbReference type="ARBA" id="ARBA00023002"/>
    </source>
</evidence>
<feature type="compositionally biased region" description="Polar residues" evidence="4">
    <location>
        <begin position="297"/>
        <end position="307"/>
    </location>
</feature>
<proteinExistence type="inferred from homology"/>
<dbReference type="PROSITE" id="PS00061">
    <property type="entry name" value="ADH_SHORT"/>
    <property type="match status" value="1"/>
</dbReference>
<accession>A0A917H2G4</accession>
<reference evidence="6" key="2">
    <citation type="submission" date="2020-09" db="EMBL/GenBank/DDBJ databases">
        <authorList>
            <person name="Sun Q."/>
            <person name="Zhou Y."/>
        </authorList>
    </citation>
    <scope>NUCLEOTIDE SEQUENCE</scope>
    <source>
        <strain evidence="6">CGMCC 1.12187</strain>
    </source>
</reference>
<dbReference type="PANTHER" id="PTHR42760">
    <property type="entry name" value="SHORT-CHAIN DEHYDROGENASES/REDUCTASES FAMILY MEMBER"/>
    <property type="match status" value="1"/>
</dbReference>
<keyword evidence="2" id="KW-0560">Oxidoreductase</keyword>
<dbReference type="EMBL" id="BMEQ01000020">
    <property type="protein sequence ID" value="GGG65124.1"/>
    <property type="molecule type" value="Genomic_DNA"/>
</dbReference>
<dbReference type="PRINTS" id="PR00080">
    <property type="entry name" value="SDRFAMILY"/>
</dbReference>
<comment type="caution">
    <text evidence="6">The sequence shown here is derived from an EMBL/GenBank/DDBJ whole genome shotgun (WGS) entry which is preliminary data.</text>
</comment>
<feature type="region of interest" description="Disordered" evidence="4">
    <location>
        <begin position="227"/>
        <end position="307"/>
    </location>
</feature>
<protein>
    <recommendedName>
        <fullName evidence="5">Ketoreductase domain-containing protein</fullName>
    </recommendedName>
</protein>
<dbReference type="SUPFAM" id="SSF51735">
    <property type="entry name" value="NAD(P)-binding Rossmann-fold domains"/>
    <property type="match status" value="1"/>
</dbReference>
<dbReference type="PRINTS" id="PR00081">
    <property type="entry name" value="GDHRDH"/>
</dbReference>
<evidence type="ECO:0000256" key="3">
    <source>
        <dbReference type="RuleBase" id="RU000363"/>
    </source>
</evidence>
<comment type="similarity">
    <text evidence="1 3">Belongs to the short-chain dehydrogenases/reductases (SDR) family.</text>
</comment>
<evidence type="ECO:0000256" key="1">
    <source>
        <dbReference type="ARBA" id="ARBA00006484"/>
    </source>
</evidence>
<dbReference type="AlphaFoldDB" id="A0A917H2G4"/>
<dbReference type="GO" id="GO:0016616">
    <property type="term" value="F:oxidoreductase activity, acting on the CH-OH group of donors, NAD or NADP as acceptor"/>
    <property type="evidence" value="ECO:0007669"/>
    <property type="project" value="TreeGrafter"/>
</dbReference>
<evidence type="ECO:0000313" key="6">
    <source>
        <dbReference type="EMBL" id="GGG65124.1"/>
    </source>
</evidence>
<dbReference type="Pfam" id="PF00106">
    <property type="entry name" value="adh_short"/>
    <property type="match status" value="1"/>
</dbReference>
<dbReference type="InterPro" id="IPR036291">
    <property type="entry name" value="NAD(P)-bd_dom_sf"/>
</dbReference>
<sequence>MGRVEGKVALVTGAARGIGAAIAVQLVEEGARVMLADVLPETDVRPALGSHAERVHLDVTDAGGWARAVAATEEAFGGLDVLVNNAGIVDFAGVADCSRESWDRVLAVNLTGVLLGIQAVVPVMRARGGGSVVNISSIAGLRGYERLAAYTAAKFGVRGLTKAAALDLAPDGVRVNSVHPGFISTPMTEGLSPDVDHVALARAGRPEEVAAMVLYLALRGVRLRDRRRVRHRRRRDRGNGPQPGHGVSPSARRSRRRRAQRPSTTSSRSRHCRSAGICSTGEPSSTSSVEDAIAVLSKTTSTAGSRP</sequence>
<evidence type="ECO:0000256" key="4">
    <source>
        <dbReference type="SAM" id="MobiDB-lite"/>
    </source>
</evidence>
<dbReference type="FunFam" id="3.40.50.720:FF:000084">
    <property type="entry name" value="Short-chain dehydrogenase reductase"/>
    <property type="match status" value="1"/>
</dbReference>
<dbReference type="InterPro" id="IPR057326">
    <property type="entry name" value="KR_dom"/>
</dbReference>
<keyword evidence="7" id="KW-1185">Reference proteome</keyword>
<dbReference type="InterPro" id="IPR002347">
    <property type="entry name" value="SDR_fam"/>
</dbReference>
<dbReference type="InterPro" id="IPR020904">
    <property type="entry name" value="Sc_DH/Rdtase_CS"/>
</dbReference>